<comment type="caution">
    <text evidence="1">The sequence shown here is derived from an EMBL/GenBank/DDBJ whole genome shotgun (WGS) entry which is preliminary data.</text>
</comment>
<evidence type="ECO:0000313" key="1">
    <source>
        <dbReference type="EMBL" id="KAF2563865.1"/>
    </source>
</evidence>
<dbReference type="EMBL" id="QGKW02000717">
    <property type="protein sequence ID" value="KAF2596262.1"/>
    <property type="molecule type" value="Genomic_DNA"/>
</dbReference>
<accession>A0A8S9I2V2</accession>
<protein>
    <submittedName>
        <fullName evidence="1">Uncharacterized protein</fullName>
    </submittedName>
</protein>
<proteinExistence type="predicted"/>
<organism evidence="1">
    <name type="scientific">Brassica cretica</name>
    <name type="common">Mustard</name>
    <dbReference type="NCBI Taxonomy" id="69181"/>
    <lineage>
        <taxon>Eukaryota</taxon>
        <taxon>Viridiplantae</taxon>
        <taxon>Streptophyta</taxon>
        <taxon>Embryophyta</taxon>
        <taxon>Tracheophyta</taxon>
        <taxon>Spermatophyta</taxon>
        <taxon>Magnoliopsida</taxon>
        <taxon>eudicotyledons</taxon>
        <taxon>Gunneridae</taxon>
        <taxon>Pentapetalae</taxon>
        <taxon>rosids</taxon>
        <taxon>malvids</taxon>
        <taxon>Brassicales</taxon>
        <taxon>Brassicaceae</taxon>
        <taxon>Brassiceae</taxon>
        <taxon>Brassica</taxon>
    </lineage>
</organism>
<evidence type="ECO:0000313" key="2">
    <source>
        <dbReference type="EMBL" id="KAF2596262.1"/>
    </source>
</evidence>
<dbReference type="EMBL" id="QGKY02001250">
    <property type="protein sequence ID" value="KAF2563865.1"/>
    <property type="molecule type" value="Genomic_DNA"/>
</dbReference>
<name>A0A8S9I2V2_BRACR</name>
<dbReference type="Proteomes" id="UP000712281">
    <property type="component" value="Unassembled WGS sequence"/>
</dbReference>
<gene>
    <name evidence="2" type="ORF">F2Q68_00010278</name>
    <name evidence="1" type="ORF">F2Q70_00017316</name>
</gene>
<dbReference type="AlphaFoldDB" id="A0A8S9I2V2"/>
<reference evidence="1" key="1">
    <citation type="submission" date="2019-12" db="EMBL/GenBank/DDBJ databases">
        <title>Genome sequencing and annotation of Brassica cretica.</title>
        <authorList>
            <person name="Studholme D.J."/>
            <person name="Sarris P.F."/>
        </authorList>
    </citation>
    <scope>NUCLEOTIDE SEQUENCE</scope>
    <source>
        <strain evidence="2">PFS-001/15</strain>
        <strain evidence="1">PFS-102/07</strain>
        <tissue evidence="1">Leaf</tissue>
    </source>
</reference>
<sequence length="81" mass="8494">MANALVFLSDLQNGRSSSIVQVRLLRFYGNGGPGDDMPGVKTLPTKISVGVDGNVRVIFAETTTGGPSGKKLSASDVFHRS</sequence>